<dbReference type="EC" id="3.4.-.-" evidence="3"/>
<feature type="domain" description="CAAX prenyl protease 2/Lysostaphin resistance protein A-like" evidence="2">
    <location>
        <begin position="145"/>
        <end position="241"/>
    </location>
</feature>
<feature type="transmembrane region" description="Helical" evidence="1">
    <location>
        <begin position="203"/>
        <end position="221"/>
    </location>
</feature>
<dbReference type="Pfam" id="PF02517">
    <property type="entry name" value="Rce1-like"/>
    <property type="match status" value="1"/>
</dbReference>
<feature type="transmembrane region" description="Helical" evidence="1">
    <location>
        <begin position="70"/>
        <end position="98"/>
    </location>
</feature>
<dbReference type="InterPro" id="IPR042150">
    <property type="entry name" value="MmRce1-like"/>
</dbReference>
<feature type="transmembrane region" description="Helical" evidence="1">
    <location>
        <begin position="228"/>
        <end position="250"/>
    </location>
</feature>
<dbReference type="Proteomes" id="UP001241758">
    <property type="component" value="Unassembled WGS sequence"/>
</dbReference>
<keyword evidence="3" id="KW-0482">Metalloprotease</keyword>
<dbReference type="GO" id="GO:0008237">
    <property type="term" value="F:metallopeptidase activity"/>
    <property type="evidence" value="ECO:0007669"/>
    <property type="project" value="UniProtKB-KW"/>
</dbReference>
<accession>A0ABT6WVJ6</accession>
<keyword evidence="1" id="KW-1133">Transmembrane helix</keyword>
<sequence length="310" mass="33817">MLDVRVFLAIVFALPWGLWFVERATGVRLLFFAAMVSVAIATYVAARWVWRPADLAAATALTPVGPRRRLIGYCLLSFVLFLAMSGLAVTLNAVTGIYPVDLDGFSALRHFYEAETGPQTGLEAAGQTGVPWGLVGQALLANLLQFVLILPLAFCEEWGWRGYLLNRLRDRWGTWPALITIGVICGVWHLPFYVPMGPEEARSLLPFTIFCVVFGVLLGMLRLAAGSIWPAVVGHAVNNTVVFGFVQVVVADQAAESRIDGWLTGLSGWQGWLIMGIPIAVLAVRTRRSIDVGNPTDGSGDSRKRASYPE</sequence>
<name>A0ABT6WVJ6_9ACTN</name>
<gene>
    <name evidence="3" type="ORF">QLQ12_34090</name>
</gene>
<organism evidence="3 4">
    <name type="scientific">Actinoplanes sandaracinus</name>
    <dbReference type="NCBI Taxonomy" id="3045177"/>
    <lineage>
        <taxon>Bacteria</taxon>
        <taxon>Bacillati</taxon>
        <taxon>Actinomycetota</taxon>
        <taxon>Actinomycetes</taxon>
        <taxon>Micromonosporales</taxon>
        <taxon>Micromonosporaceae</taxon>
        <taxon>Actinoplanes</taxon>
    </lineage>
</organism>
<feature type="transmembrane region" description="Helical" evidence="1">
    <location>
        <begin position="262"/>
        <end position="284"/>
    </location>
</feature>
<keyword evidence="4" id="KW-1185">Reference proteome</keyword>
<reference evidence="3 4" key="1">
    <citation type="submission" date="2023-05" db="EMBL/GenBank/DDBJ databases">
        <title>Actinoplanes sp. NEAU-A12 genome sequencing.</title>
        <authorList>
            <person name="Wang Z.-S."/>
        </authorList>
    </citation>
    <scope>NUCLEOTIDE SEQUENCE [LARGE SCALE GENOMIC DNA]</scope>
    <source>
        <strain evidence="3 4">NEAU-A12</strain>
    </source>
</reference>
<dbReference type="RefSeq" id="WP_282764864.1">
    <property type="nucleotide sequence ID" value="NZ_JASCTH010000027.1"/>
</dbReference>
<dbReference type="PANTHER" id="PTHR35797">
    <property type="entry name" value="PROTEASE-RELATED"/>
    <property type="match status" value="1"/>
</dbReference>
<keyword evidence="1" id="KW-0812">Transmembrane</keyword>
<dbReference type="EMBL" id="JASCTH010000027">
    <property type="protein sequence ID" value="MDI6103656.1"/>
    <property type="molecule type" value="Genomic_DNA"/>
</dbReference>
<evidence type="ECO:0000313" key="4">
    <source>
        <dbReference type="Proteomes" id="UP001241758"/>
    </source>
</evidence>
<keyword evidence="1" id="KW-0472">Membrane</keyword>
<feature type="transmembrane region" description="Helical" evidence="1">
    <location>
        <begin position="172"/>
        <end position="191"/>
    </location>
</feature>
<keyword evidence="3" id="KW-0378">Hydrolase</keyword>
<keyword evidence="3" id="KW-0645">Protease</keyword>
<proteinExistence type="predicted"/>
<evidence type="ECO:0000256" key="1">
    <source>
        <dbReference type="SAM" id="Phobius"/>
    </source>
</evidence>
<evidence type="ECO:0000313" key="3">
    <source>
        <dbReference type="EMBL" id="MDI6103656.1"/>
    </source>
</evidence>
<dbReference type="PANTHER" id="PTHR35797:SF1">
    <property type="entry name" value="PROTEASE"/>
    <property type="match status" value="1"/>
</dbReference>
<dbReference type="InterPro" id="IPR003675">
    <property type="entry name" value="Rce1/LyrA-like_dom"/>
</dbReference>
<protein>
    <submittedName>
        <fullName evidence="3">CPBP family intramembrane metalloprotease</fullName>
        <ecNumber evidence="3">3.4.-.-</ecNumber>
    </submittedName>
</protein>
<evidence type="ECO:0000259" key="2">
    <source>
        <dbReference type="Pfam" id="PF02517"/>
    </source>
</evidence>
<comment type="caution">
    <text evidence="3">The sequence shown here is derived from an EMBL/GenBank/DDBJ whole genome shotgun (WGS) entry which is preliminary data.</text>
</comment>
<feature type="transmembrane region" description="Helical" evidence="1">
    <location>
        <begin position="30"/>
        <end position="50"/>
    </location>
</feature>